<keyword evidence="7" id="KW-1185">Reference proteome</keyword>
<evidence type="ECO:0000256" key="1">
    <source>
        <dbReference type="ARBA" id="ARBA00010761"/>
    </source>
</evidence>
<dbReference type="OrthoDB" id="448051at2759"/>
<dbReference type="GO" id="GO:0019915">
    <property type="term" value="P:lipid storage"/>
    <property type="evidence" value="ECO:0007669"/>
    <property type="project" value="InterPro"/>
</dbReference>
<dbReference type="EMBL" id="PKPP01005639">
    <property type="protein sequence ID" value="PWA59374.1"/>
    <property type="molecule type" value="Genomic_DNA"/>
</dbReference>
<name>A0A2U1MDP2_ARTAN</name>
<dbReference type="PANTHER" id="PTHR13390:SF0">
    <property type="entry name" value="LIPID DROPLET-ASSOCIATED HYDROLASE"/>
    <property type="match status" value="1"/>
</dbReference>
<evidence type="ECO:0000256" key="2">
    <source>
        <dbReference type="ARBA" id="ARBA00022801"/>
    </source>
</evidence>
<dbReference type="GO" id="GO:0016298">
    <property type="term" value="F:lipase activity"/>
    <property type="evidence" value="ECO:0007669"/>
    <property type="project" value="InterPro"/>
</dbReference>
<dbReference type="SUPFAM" id="SSF54821">
    <property type="entry name" value="Ribosomal protein S3 C-terminal domain"/>
    <property type="match status" value="1"/>
</dbReference>
<gene>
    <name evidence="6" type="ORF">CTI12_AA238580</name>
</gene>
<comment type="similarity">
    <text evidence="1">Belongs to the universal ribosomal protein uS3 family.</text>
</comment>
<keyword evidence="4" id="KW-0687">Ribonucleoprotein</keyword>
<dbReference type="Pfam" id="PF10230">
    <property type="entry name" value="LIDHydrolase"/>
    <property type="match status" value="2"/>
</dbReference>
<dbReference type="AlphaFoldDB" id="A0A2U1MDP2"/>
<dbReference type="Gene3D" id="3.30.1140.32">
    <property type="entry name" value="Ribosomal protein S3, C-terminal domain"/>
    <property type="match status" value="1"/>
</dbReference>
<protein>
    <submittedName>
        <fullName evidence="6">Ribosomal protein S3, eukaryotic/archaeal</fullName>
    </submittedName>
</protein>
<dbReference type="STRING" id="35608.A0A2U1MDP2"/>
<proteinExistence type="inferred from homology"/>
<evidence type="ECO:0000256" key="4">
    <source>
        <dbReference type="ARBA" id="ARBA00023274"/>
    </source>
</evidence>
<evidence type="ECO:0000313" key="7">
    <source>
        <dbReference type="Proteomes" id="UP000245207"/>
    </source>
</evidence>
<dbReference type="GO" id="GO:0006412">
    <property type="term" value="P:translation"/>
    <property type="evidence" value="ECO:0007669"/>
    <property type="project" value="InterPro"/>
</dbReference>
<dbReference type="InterPro" id="IPR036419">
    <property type="entry name" value="Ribosomal_S3_C_sf"/>
</dbReference>
<organism evidence="6 7">
    <name type="scientific">Artemisia annua</name>
    <name type="common">Sweet wormwood</name>
    <dbReference type="NCBI Taxonomy" id="35608"/>
    <lineage>
        <taxon>Eukaryota</taxon>
        <taxon>Viridiplantae</taxon>
        <taxon>Streptophyta</taxon>
        <taxon>Embryophyta</taxon>
        <taxon>Tracheophyta</taxon>
        <taxon>Spermatophyta</taxon>
        <taxon>Magnoliopsida</taxon>
        <taxon>eudicotyledons</taxon>
        <taxon>Gunneridae</taxon>
        <taxon>Pentapetalae</taxon>
        <taxon>asterids</taxon>
        <taxon>campanulids</taxon>
        <taxon>Asterales</taxon>
        <taxon>Asteraceae</taxon>
        <taxon>Asteroideae</taxon>
        <taxon>Anthemideae</taxon>
        <taxon>Artemisiinae</taxon>
        <taxon>Artemisia</taxon>
    </lineage>
</organism>
<evidence type="ECO:0000256" key="3">
    <source>
        <dbReference type="ARBA" id="ARBA00022980"/>
    </source>
</evidence>
<accession>A0A2U1MDP2</accession>
<comment type="caution">
    <text evidence="6">The sequence shown here is derived from an EMBL/GenBank/DDBJ whole genome shotgun (WGS) entry which is preliminary data.</text>
</comment>
<dbReference type="GO" id="GO:0003735">
    <property type="term" value="F:structural constituent of ribosome"/>
    <property type="evidence" value="ECO:0007669"/>
    <property type="project" value="InterPro"/>
</dbReference>
<reference evidence="6 7" key="1">
    <citation type="journal article" date="2018" name="Mol. Plant">
        <title>The genome of Artemisia annua provides insight into the evolution of Asteraceae family and artemisinin biosynthesis.</title>
        <authorList>
            <person name="Shen Q."/>
            <person name="Zhang L."/>
            <person name="Liao Z."/>
            <person name="Wang S."/>
            <person name="Yan T."/>
            <person name="Shi P."/>
            <person name="Liu M."/>
            <person name="Fu X."/>
            <person name="Pan Q."/>
            <person name="Wang Y."/>
            <person name="Lv Z."/>
            <person name="Lu X."/>
            <person name="Zhang F."/>
            <person name="Jiang W."/>
            <person name="Ma Y."/>
            <person name="Chen M."/>
            <person name="Hao X."/>
            <person name="Li L."/>
            <person name="Tang Y."/>
            <person name="Lv G."/>
            <person name="Zhou Y."/>
            <person name="Sun X."/>
            <person name="Brodelius P.E."/>
            <person name="Rose J.K.C."/>
            <person name="Tang K."/>
        </authorList>
    </citation>
    <scope>NUCLEOTIDE SEQUENCE [LARGE SCALE GENOMIC DNA]</scope>
    <source>
        <strain evidence="7">cv. Huhao1</strain>
        <tissue evidence="6">Leaf</tissue>
    </source>
</reference>
<evidence type="ECO:0000259" key="5">
    <source>
        <dbReference type="Pfam" id="PF00189"/>
    </source>
</evidence>
<dbReference type="GO" id="GO:0005811">
    <property type="term" value="C:lipid droplet"/>
    <property type="evidence" value="ECO:0007669"/>
    <property type="project" value="InterPro"/>
</dbReference>
<dbReference type="PANTHER" id="PTHR13390">
    <property type="entry name" value="LIPASE"/>
    <property type="match status" value="1"/>
</dbReference>
<keyword evidence="2" id="KW-0378">Hydrolase</keyword>
<dbReference type="GO" id="GO:0005840">
    <property type="term" value="C:ribosome"/>
    <property type="evidence" value="ECO:0007669"/>
    <property type="project" value="UniProtKB-KW"/>
</dbReference>
<dbReference type="Proteomes" id="UP000245207">
    <property type="component" value="Unassembled WGS sequence"/>
</dbReference>
<keyword evidence="3 6" id="KW-0689">Ribosomal protein</keyword>
<dbReference type="InterPro" id="IPR001351">
    <property type="entry name" value="Ribosomal_uS3_C"/>
</dbReference>
<dbReference type="InterPro" id="IPR019363">
    <property type="entry name" value="LDAH"/>
</dbReference>
<evidence type="ECO:0000313" key="6">
    <source>
        <dbReference type="EMBL" id="PWA59374.1"/>
    </source>
</evidence>
<sequence>MLKRSTTGVLCECPGRVFSLQASWRLAALLTLACYGVLRFIMENRAKGCEVIVSGKLRAQRAKSMKFKDRYMVSSGQPVKEYIDSAVRHMLLRQENLGPIKTAVHDNVVINMPMDMALLYIHTKSLANTNHQLSRSLCLHSCTYASTCLKLNQTQDRLETHICDPRNSHVVKDKFSCCYSGFVRVATNFGIKVSCQKFSGNSWSTTALDALCTSVLKYHTMNNVHYLVMTEFEEDEDEFVNICKRLSVTNFPNGLTSNNIIWNWVIITKRINISGHEAELEILPCKFEACYQFPHKDFLQKNSLGKSCALDAFCTSVLKYHTVRIVLYLTMTSFEELVKELDWEFIRKKRNQIAFSYGHWGLLHMHDEITTHVPDAVVEMEREGHPHIFCCTVAARKGTGLGIYQKRNQIAFLYGEDDHWGPLHMHDEITMHVPDVVVEFEREGHSHIFCCIVAGSVWVARHVTTLIKKNIF</sequence>
<dbReference type="GO" id="GO:1990904">
    <property type="term" value="C:ribonucleoprotein complex"/>
    <property type="evidence" value="ECO:0007669"/>
    <property type="project" value="UniProtKB-KW"/>
</dbReference>
<dbReference type="Pfam" id="PF00189">
    <property type="entry name" value="Ribosomal_S3_C"/>
    <property type="match status" value="1"/>
</dbReference>
<feature type="domain" description="Small ribosomal subunit protein uS3 C-terminal" evidence="5">
    <location>
        <begin position="33"/>
        <end position="97"/>
    </location>
</feature>